<reference evidence="2" key="1">
    <citation type="submission" date="2021-01" db="EMBL/GenBank/DDBJ databases">
        <authorList>
            <person name="Corre E."/>
            <person name="Pelletier E."/>
            <person name="Niang G."/>
            <person name="Scheremetjew M."/>
            <person name="Finn R."/>
            <person name="Kale V."/>
            <person name="Holt S."/>
            <person name="Cochrane G."/>
            <person name="Meng A."/>
            <person name="Brown T."/>
            <person name="Cohen L."/>
        </authorList>
    </citation>
    <scope>NUCLEOTIDE SEQUENCE</scope>
    <source>
        <strain evidence="2">CCMP1594</strain>
    </source>
</reference>
<accession>A0A7S4CUM2</accession>
<feature type="region of interest" description="Disordered" evidence="1">
    <location>
        <begin position="83"/>
        <end position="106"/>
    </location>
</feature>
<sequence>MSVMHWNMWIVALGHEFFIFGQSGTVAVWYRQATGLSLSTPVELSCRLLRQCPCPHQESVPTLLGNMHLNCNLNSFTPHAHKHTHMHARAHTHTHPDNLKKENSEQDTKKAVEEYLLLRSCRAALDIFCSLVEMR</sequence>
<feature type="compositionally biased region" description="Basic and acidic residues" evidence="1">
    <location>
        <begin position="94"/>
        <end position="106"/>
    </location>
</feature>
<evidence type="ECO:0000313" key="2">
    <source>
        <dbReference type="EMBL" id="CAE0806970.1"/>
    </source>
</evidence>
<evidence type="ECO:0000256" key="1">
    <source>
        <dbReference type="SAM" id="MobiDB-lite"/>
    </source>
</evidence>
<organism evidence="2">
    <name type="scientific">Eutreptiella gymnastica</name>
    <dbReference type="NCBI Taxonomy" id="73025"/>
    <lineage>
        <taxon>Eukaryota</taxon>
        <taxon>Discoba</taxon>
        <taxon>Euglenozoa</taxon>
        <taxon>Euglenida</taxon>
        <taxon>Spirocuta</taxon>
        <taxon>Euglenophyceae</taxon>
        <taxon>Eutreptiales</taxon>
        <taxon>Eutreptiaceae</taxon>
        <taxon>Eutreptiella</taxon>
    </lineage>
</organism>
<protein>
    <submittedName>
        <fullName evidence="2">Uncharacterized protein</fullName>
    </submittedName>
</protein>
<dbReference type="EMBL" id="HBJA01051057">
    <property type="protein sequence ID" value="CAE0806970.1"/>
    <property type="molecule type" value="Transcribed_RNA"/>
</dbReference>
<feature type="compositionally biased region" description="Basic residues" evidence="1">
    <location>
        <begin position="83"/>
        <end position="93"/>
    </location>
</feature>
<proteinExistence type="predicted"/>
<dbReference type="AlphaFoldDB" id="A0A7S4CUM2"/>
<gene>
    <name evidence="2" type="ORF">EGYM00163_LOCUS18098</name>
</gene>
<name>A0A7S4CUM2_9EUGL</name>